<dbReference type="InterPro" id="IPR029479">
    <property type="entry name" value="Nitroreductase"/>
</dbReference>
<dbReference type="Gene3D" id="3.40.109.10">
    <property type="entry name" value="NADH Oxidase"/>
    <property type="match status" value="2"/>
</dbReference>
<keyword evidence="3" id="KW-1185">Reference proteome</keyword>
<comment type="caution">
    <text evidence="2">The sequence shown here is derived from an EMBL/GenBank/DDBJ whole genome shotgun (WGS) entry which is preliminary data.</text>
</comment>
<proteinExistence type="predicted"/>
<dbReference type="InterPro" id="IPR052544">
    <property type="entry name" value="Bacteriocin_Proc_Enz"/>
</dbReference>
<dbReference type="Pfam" id="PF00881">
    <property type="entry name" value="Nitroreductase"/>
    <property type="match status" value="1"/>
</dbReference>
<protein>
    <submittedName>
        <fullName evidence="2">Nitroreductase family protein</fullName>
    </submittedName>
</protein>
<organism evidence="2 3">
    <name type="scientific">Jeotgalibacillus terrae</name>
    <dbReference type="NCBI Taxonomy" id="587735"/>
    <lineage>
        <taxon>Bacteria</taxon>
        <taxon>Bacillati</taxon>
        <taxon>Bacillota</taxon>
        <taxon>Bacilli</taxon>
        <taxon>Bacillales</taxon>
        <taxon>Caryophanaceae</taxon>
        <taxon>Jeotgalibacillus</taxon>
    </lineage>
</organism>
<dbReference type="PANTHER" id="PTHR43745">
    <property type="entry name" value="NITROREDUCTASE MJ1384-RELATED"/>
    <property type="match status" value="1"/>
</dbReference>
<dbReference type="InterPro" id="IPR000415">
    <property type="entry name" value="Nitroreductase-like"/>
</dbReference>
<dbReference type="SUPFAM" id="SSF55469">
    <property type="entry name" value="FMN-dependent nitroreductase-like"/>
    <property type="match status" value="1"/>
</dbReference>
<name>A0ABW5ZK57_9BACL</name>
<evidence type="ECO:0000259" key="1">
    <source>
        <dbReference type="Pfam" id="PF00881"/>
    </source>
</evidence>
<feature type="domain" description="Nitroreductase" evidence="1">
    <location>
        <begin position="484"/>
        <end position="640"/>
    </location>
</feature>
<evidence type="ECO:0000313" key="2">
    <source>
        <dbReference type="EMBL" id="MFD2912441.1"/>
    </source>
</evidence>
<dbReference type="PANTHER" id="PTHR43745:SF2">
    <property type="entry name" value="NITROREDUCTASE MJ1384-RELATED"/>
    <property type="match status" value="1"/>
</dbReference>
<dbReference type="Proteomes" id="UP001597561">
    <property type="component" value="Unassembled WGS sequence"/>
</dbReference>
<reference evidence="3" key="1">
    <citation type="journal article" date="2019" name="Int. J. Syst. Evol. Microbiol.">
        <title>The Global Catalogue of Microorganisms (GCM) 10K type strain sequencing project: providing services to taxonomists for standard genome sequencing and annotation.</title>
        <authorList>
            <consortium name="The Broad Institute Genomics Platform"/>
            <consortium name="The Broad Institute Genome Sequencing Center for Infectious Disease"/>
            <person name="Wu L."/>
            <person name="Ma J."/>
        </authorList>
    </citation>
    <scope>NUCLEOTIDE SEQUENCE [LARGE SCALE GENOMIC DNA]</scope>
    <source>
        <strain evidence="3">KCTC 13528</strain>
    </source>
</reference>
<evidence type="ECO:0000313" key="3">
    <source>
        <dbReference type="Proteomes" id="UP001597561"/>
    </source>
</evidence>
<dbReference type="EMBL" id="JBHUPG010000020">
    <property type="protein sequence ID" value="MFD2912441.1"/>
    <property type="molecule type" value="Genomic_DNA"/>
</dbReference>
<gene>
    <name evidence="2" type="ORF">ACFS5P_11200</name>
</gene>
<dbReference type="RefSeq" id="WP_204730786.1">
    <property type="nucleotide sequence ID" value="NZ_JAFBDK010000024.1"/>
</dbReference>
<sequence length="642" mass="74253">MLSVVKEKEYIINPNLMIIQSKLYSPSYAGPGKWVIYNPLTKQALLAVGKDRLPDIVPLLTDNSKNTLTLKDIKERNIETLIEKGIFIEFDGFIENFKSSTFVEKYHNAVFDFPFRDYNDNEWLQKDHETMDHYAKLWEHPPVFTKRNGLAYEMPETSLESLKIDEKKISEKFISVLLKSVFGPIKIKGKSPNIMVQKLSPSGGGKHPIEGVVFLNKAVGTLDKGVYTYDQENHKLVLNDEYVLESENSDDDTFKILIRARVDRPMWRYREIRSFRAVLLDAGHLIENIRQICEFNGFYTKITPSITTKNHTSEFEWMKEPEICSLTISMKNHEKTTHDSAKELKGFQQEGRYLTNPSIYFTFEDGKLICNSLWPKIVANEISYKDFEILTHCLPSRRGDRDITDKGIFKEFLVKKNNIDILTDLNFLLPEKVAKSMYKEVFQWSSHNWYLNFLVHCEVINSKNKKISSYRLDPIISNIEKNFERRTTRNFINHPIPTDQLNRIINEAIPKDDQTTELIINVKNSEGIIPGLYSWKNNSLTRLGEHISPEQVRELIIGQEWAGTGSVDVWIKSCIDTSDPSNYEMEFIKLGSVAQRICISCTEDNIGTFMTPAIKDKEVLNTLNLPNVKNIILYHMTIGYRG</sequence>
<accession>A0ABW5ZK57</accession>